<proteinExistence type="predicted"/>
<reference evidence="3" key="2">
    <citation type="submission" date="2020-09" db="EMBL/GenBank/DDBJ databases">
        <authorList>
            <person name="Sun Q."/>
            <person name="Zhou Y."/>
        </authorList>
    </citation>
    <scope>NUCLEOTIDE SEQUENCE</scope>
    <source>
        <strain evidence="3">CGMCC 1.15343</strain>
    </source>
</reference>
<organism evidence="3 4">
    <name type="scientific">Pedobacter quisquiliarum</name>
    <dbReference type="NCBI Taxonomy" id="1834438"/>
    <lineage>
        <taxon>Bacteria</taxon>
        <taxon>Pseudomonadati</taxon>
        <taxon>Bacteroidota</taxon>
        <taxon>Sphingobacteriia</taxon>
        <taxon>Sphingobacteriales</taxon>
        <taxon>Sphingobacteriaceae</taxon>
        <taxon>Pedobacter</taxon>
    </lineage>
</organism>
<reference evidence="3" key="1">
    <citation type="journal article" date="2014" name="Int. J. Syst. Evol. Microbiol.">
        <title>Complete genome sequence of Corynebacterium casei LMG S-19264T (=DSM 44701T), isolated from a smear-ripened cheese.</title>
        <authorList>
            <consortium name="US DOE Joint Genome Institute (JGI-PGF)"/>
            <person name="Walter F."/>
            <person name="Albersmeier A."/>
            <person name="Kalinowski J."/>
            <person name="Ruckert C."/>
        </authorList>
    </citation>
    <scope>NUCLEOTIDE SEQUENCE</scope>
    <source>
        <strain evidence="3">CGMCC 1.15343</strain>
    </source>
</reference>
<dbReference type="PANTHER" id="PTHR38463">
    <property type="entry name" value="STRESS RESPONSE PROTEIN YSNF"/>
    <property type="match status" value="1"/>
</dbReference>
<gene>
    <name evidence="3" type="ORF">GCM10011387_17830</name>
</gene>
<evidence type="ECO:0000259" key="2">
    <source>
        <dbReference type="Pfam" id="PF09557"/>
    </source>
</evidence>
<comment type="caution">
    <text evidence="3">The sequence shown here is derived from an EMBL/GenBank/DDBJ whole genome shotgun (WGS) entry which is preliminary data.</text>
</comment>
<dbReference type="AlphaFoldDB" id="A0A916UAJ8"/>
<dbReference type="PANTHER" id="PTHR38463:SF1">
    <property type="entry name" value="STRESS RESPONSE PROTEIN YSNF"/>
    <property type="match status" value="1"/>
</dbReference>
<dbReference type="Proteomes" id="UP000651668">
    <property type="component" value="Unassembled WGS sequence"/>
</dbReference>
<dbReference type="InterPro" id="IPR052967">
    <property type="entry name" value="Stress_Response_Assoc"/>
</dbReference>
<keyword evidence="4" id="KW-1185">Reference proteome</keyword>
<accession>A0A916UAJ8</accession>
<feature type="domain" description="DUF2382" evidence="2">
    <location>
        <begin position="255"/>
        <end position="364"/>
    </location>
</feature>
<protein>
    <recommendedName>
        <fullName evidence="2">DUF2382 domain-containing protein</fullName>
    </recommendedName>
</protein>
<evidence type="ECO:0000256" key="1">
    <source>
        <dbReference type="SAM" id="MobiDB-lite"/>
    </source>
</evidence>
<evidence type="ECO:0000313" key="3">
    <source>
        <dbReference type="EMBL" id="GGC64659.1"/>
    </source>
</evidence>
<sequence>MSHTVIGIFKTFTEASVARQHLENAGISPANIDVADSNYTAPDYDGNDITGGVTDVTAESRLHQHDKKDDDSIGGFFRNLFSSDDDDDDQLVNRHIEAGKRGTIVTVHAYSYDEAERAADLMDEFGAVNVNDSDDWDTSEANIPGAANLSTGDFDTATTANYSSTAADDATPVGGFASATPSDFEQASLNDIHDTTSAGYTQDRDTTLGQADTANFGHADVNLGHVDTNLGHTDVNLGQSLTGDIDQNLNNPDSIKVVEENLNVGKQEIRTGGVRLRSRIVERPVEESIRLRQERVTVNRTPVDRPASEADFNTFQEGTVEMTESAEIPVVSKDARVVEEVSLNKEVTESDQTIVDTVRHTEVDTENIDPDNKDKHIL</sequence>
<name>A0A916UAJ8_9SPHI</name>
<evidence type="ECO:0000313" key="4">
    <source>
        <dbReference type="Proteomes" id="UP000651668"/>
    </source>
</evidence>
<dbReference type="Pfam" id="PF09557">
    <property type="entry name" value="DUF2382"/>
    <property type="match status" value="1"/>
</dbReference>
<dbReference type="InterPro" id="IPR019060">
    <property type="entry name" value="DUF2382"/>
</dbReference>
<feature type="region of interest" description="Disordered" evidence="1">
    <location>
        <begin position="133"/>
        <end position="152"/>
    </location>
</feature>
<dbReference type="EMBL" id="BMIL01000005">
    <property type="protein sequence ID" value="GGC64659.1"/>
    <property type="molecule type" value="Genomic_DNA"/>
</dbReference>
<dbReference type="RefSeq" id="WP_229663572.1">
    <property type="nucleotide sequence ID" value="NZ_BMIL01000005.1"/>
</dbReference>